<evidence type="ECO:0000256" key="1">
    <source>
        <dbReference type="SAM" id="Phobius"/>
    </source>
</evidence>
<reference evidence="2 3" key="1">
    <citation type="journal article" date="2023" name="Elife">
        <title>Identification of key yeast species and microbe-microbe interactions impacting larval growth of Drosophila in the wild.</title>
        <authorList>
            <person name="Mure A."/>
            <person name="Sugiura Y."/>
            <person name="Maeda R."/>
            <person name="Honda K."/>
            <person name="Sakurai N."/>
            <person name="Takahashi Y."/>
            <person name="Watada M."/>
            <person name="Katoh T."/>
            <person name="Gotoh A."/>
            <person name="Gotoh Y."/>
            <person name="Taniguchi I."/>
            <person name="Nakamura K."/>
            <person name="Hayashi T."/>
            <person name="Katayama T."/>
            <person name="Uemura T."/>
            <person name="Hattori Y."/>
        </authorList>
    </citation>
    <scope>NUCLEOTIDE SEQUENCE [LARGE SCALE GENOMIC DNA]</scope>
    <source>
        <strain evidence="2 3">SB-73</strain>
    </source>
</reference>
<keyword evidence="1" id="KW-0472">Membrane</keyword>
<dbReference type="PANTHER" id="PTHR28249:SF1">
    <property type="entry name" value="SPORULATION-SPECIFIC PROTEIN SPO7"/>
    <property type="match status" value="1"/>
</dbReference>
<feature type="transmembrane region" description="Helical" evidence="1">
    <location>
        <begin position="100"/>
        <end position="119"/>
    </location>
</feature>
<sequence>MSEDSDLNKSSSLSVNVNTRKKKRIHEILDFSNLNPHSPESVYTNLIITENALRTQFIDLQKSRRWGLLFFWCTNTGAAVMSYLVWYAPSAYRSLRLLCQFLMVAFYICIGLFFLTGLYKKTFLTAPKFMSETNKGMRLLNIKLVKTSTGFEEKILRLFNPVYSKTLIGPVKLVLSTREFSPTFIDDWEVFRYEYWRKQAKRKRNIENKRKQKIEK</sequence>
<organism evidence="2 3">
    <name type="scientific">Starmerella bacillaris</name>
    <name type="common">Yeast</name>
    <name type="synonym">Candida zemplinina</name>
    <dbReference type="NCBI Taxonomy" id="1247836"/>
    <lineage>
        <taxon>Eukaryota</taxon>
        <taxon>Fungi</taxon>
        <taxon>Dikarya</taxon>
        <taxon>Ascomycota</taxon>
        <taxon>Saccharomycotina</taxon>
        <taxon>Dipodascomycetes</taxon>
        <taxon>Dipodascales</taxon>
        <taxon>Trichomonascaceae</taxon>
        <taxon>Starmerella</taxon>
    </lineage>
</organism>
<dbReference type="AlphaFoldDB" id="A0AAV5RL61"/>
<dbReference type="Proteomes" id="UP001362899">
    <property type="component" value="Unassembled WGS sequence"/>
</dbReference>
<dbReference type="GO" id="GO:0006998">
    <property type="term" value="P:nuclear envelope organization"/>
    <property type="evidence" value="ECO:0007669"/>
    <property type="project" value="TreeGrafter"/>
</dbReference>
<evidence type="ECO:0000313" key="2">
    <source>
        <dbReference type="EMBL" id="GMM51274.1"/>
    </source>
</evidence>
<dbReference type="EMBL" id="BTGC01000003">
    <property type="protein sequence ID" value="GMM51274.1"/>
    <property type="molecule type" value="Genomic_DNA"/>
</dbReference>
<dbReference type="PANTHER" id="PTHR28249">
    <property type="entry name" value="SPORULATION-SPECIFIC PROTEIN SPO7"/>
    <property type="match status" value="1"/>
</dbReference>
<gene>
    <name evidence="2" type="ORF">DASB73_022320</name>
</gene>
<comment type="caution">
    <text evidence="2">The sequence shown here is derived from an EMBL/GenBank/DDBJ whole genome shotgun (WGS) entry which is preliminary data.</text>
</comment>
<name>A0AAV5RL61_STABA</name>
<dbReference type="GO" id="GO:0019888">
    <property type="term" value="F:protein phosphatase regulator activity"/>
    <property type="evidence" value="ECO:0007669"/>
    <property type="project" value="InterPro"/>
</dbReference>
<dbReference type="Pfam" id="PF03907">
    <property type="entry name" value="Spo7"/>
    <property type="match status" value="2"/>
</dbReference>
<feature type="transmembrane region" description="Helical" evidence="1">
    <location>
        <begin position="66"/>
        <end position="88"/>
    </location>
</feature>
<dbReference type="GO" id="GO:0071595">
    <property type="term" value="C:Nem1-Spo7 phosphatase complex"/>
    <property type="evidence" value="ECO:0007669"/>
    <property type="project" value="TreeGrafter"/>
</dbReference>
<keyword evidence="3" id="KW-1185">Reference proteome</keyword>
<dbReference type="InterPro" id="IPR005605">
    <property type="entry name" value="Spo7"/>
</dbReference>
<accession>A0AAV5RL61</accession>
<keyword evidence="1" id="KW-1133">Transmembrane helix</keyword>
<dbReference type="GO" id="GO:0004721">
    <property type="term" value="F:phosphoprotein phosphatase activity"/>
    <property type="evidence" value="ECO:0007669"/>
    <property type="project" value="TreeGrafter"/>
</dbReference>
<proteinExistence type="predicted"/>
<keyword evidence="1" id="KW-0812">Transmembrane</keyword>
<protein>
    <submittedName>
        <fullName evidence="2">Nem1-Spo7 phosphatase regulatory subunit</fullName>
    </submittedName>
</protein>
<evidence type="ECO:0000313" key="3">
    <source>
        <dbReference type="Proteomes" id="UP001362899"/>
    </source>
</evidence>